<dbReference type="PANTHER" id="PTHR46797:SF1">
    <property type="entry name" value="METHYLPHOSPHONATE SYNTHASE"/>
    <property type="match status" value="1"/>
</dbReference>
<organism evidence="3 4">
    <name type="scientific">Gallionella capsiferriformans (strain ES-2)</name>
    <name type="common">Gallionella ferruginea capsiferriformans (strain ES-2)</name>
    <dbReference type="NCBI Taxonomy" id="395494"/>
    <lineage>
        <taxon>Bacteria</taxon>
        <taxon>Pseudomonadati</taxon>
        <taxon>Pseudomonadota</taxon>
        <taxon>Betaproteobacteria</taxon>
        <taxon>Nitrosomonadales</taxon>
        <taxon>Gallionellaceae</taxon>
        <taxon>Gallionella</taxon>
    </lineage>
</organism>
<keyword evidence="4" id="KW-1185">Reference proteome</keyword>
<evidence type="ECO:0000313" key="3">
    <source>
        <dbReference type="EMBL" id="ADL55841.1"/>
    </source>
</evidence>
<dbReference type="Pfam" id="PF01381">
    <property type="entry name" value="HTH_3"/>
    <property type="match status" value="1"/>
</dbReference>
<dbReference type="SUPFAM" id="SSF47413">
    <property type="entry name" value="lambda repressor-like DNA-binding domains"/>
    <property type="match status" value="1"/>
</dbReference>
<dbReference type="OrthoDB" id="1097442at2"/>
<reference evidence="3 4" key="1">
    <citation type="submission" date="2010-08" db="EMBL/GenBank/DDBJ databases">
        <title>Complete sequence of Gallionella capsiferriformans ES-2.</title>
        <authorList>
            <consortium name="US DOE Joint Genome Institute"/>
            <person name="Lucas S."/>
            <person name="Copeland A."/>
            <person name="Lapidus A."/>
            <person name="Cheng J.-F."/>
            <person name="Bruce D."/>
            <person name="Goodwin L."/>
            <person name="Pitluck S."/>
            <person name="Chertkov O."/>
            <person name="Davenport K.W."/>
            <person name="Detter J.C."/>
            <person name="Han C."/>
            <person name="Tapia R."/>
            <person name="Land M."/>
            <person name="Hauser L."/>
            <person name="Chang Y.-J."/>
            <person name="Jeffries C."/>
            <person name="Kyrpides N."/>
            <person name="Ivanova N."/>
            <person name="Mikhailova N."/>
            <person name="Shelobolina E.S."/>
            <person name="Picardal F."/>
            <person name="Roden E."/>
            <person name="Emerson D."/>
            <person name="Woyke T."/>
        </authorList>
    </citation>
    <scope>NUCLEOTIDE SEQUENCE [LARGE SCALE GENOMIC DNA]</scope>
    <source>
        <strain evidence="3 4">ES-2</strain>
    </source>
</reference>
<sequence length="82" mass="9158">MKDKKLPTKMFGAVLQELRLQQALTQDQLAERADTERSHISALERAEKGPSLATIFSLADALKIPAGDLMTLVEQRLKTHRS</sequence>
<name>D9SH44_GALCS</name>
<gene>
    <name evidence="3" type="ordered locus">Galf_1831</name>
</gene>
<dbReference type="InterPro" id="IPR050807">
    <property type="entry name" value="TransReg_Diox_bact_type"/>
</dbReference>
<dbReference type="HOGENOM" id="CLU_066192_29_0_4"/>
<proteinExistence type="predicted"/>
<dbReference type="CDD" id="cd00093">
    <property type="entry name" value="HTH_XRE"/>
    <property type="match status" value="1"/>
</dbReference>
<dbReference type="Gene3D" id="1.10.260.40">
    <property type="entry name" value="lambda repressor-like DNA-binding domains"/>
    <property type="match status" value="1"/>
</dbReference>
<dbReference type="GO" id="GO:0005829">
    <property type="term" value="C:cytosol"/>
    <property type="evidence" value="ECO:0007669"/>
    <property type="project" value="TreeGrafter"/>
</dbReference>
<dbReference type="AlphaFoldDB" id="D9SH44"/>
<dbReference type="GO" id="GO:0003700">
    <property type="term" value="F:DNA-binding transcription factor activity"/>
    <property type="evidence" value="ECO:0007669"/>
    <property type="project" value="TreeGrafter"/>
</dbReference>
<dbReference type="GO" id="GO:0003677">
    <property type="term" value="F:DNA binding"/>
    <property type="evidence" value="ECO:0007669"/>
    <property type="project" value="UniProtKB-KW"/>
</dbReference>
<dbReference type="SMART" id="SM00530">
    <property type="entry name" value="HTH_XRE"/>
    <property type="match status" value="1"/>
</dbReference>
<dbReference type="Proteomes" id="UP000001235">
    <property type="component" value="Chromosome"/>
</dbReference>
<evidence type="ECO:0000259" key="2">
    <source>
        <dbReference type="PROSITE" id="PS50943"/>
    </source>
</evidence>
<evidence type="ECO:0000313" key="4">
    <source>
        <dbReference type="Proteomes" id="UP000001235"/>
    </source>
</evidence>
<accession>D9SH44</accession>
<evidence type="ECO:0000256" key="1">
    <source>
        <dbReference type="ARBA" id="ARBA00023125"/>
    </source>
</evidence>
<keyword evidence="1" id="KW-0238">DNA-binding</keyword>
<dbReference type="KEGG" id="gca:Galf_1831"/>
<dbReference type="InterPro" id="IPR010982">
    <property type="entry name" value="Lambda_DNA-bd_dom_sf"/>
</dbReference>
<dbReference type="PROSITE" id="PS50943">
    <property type="entry name" value="HTH_CROC1"/>
    <property type="match status" value="1"/>
</dbReference>
<dbReference type="RefSeq" id="WP_013293775.1">
    <property type="nucleotide sequence ID" value="NC_014394.1"/>
</dbReference>
<dbReference type="InterPro" id="IPR001387">
    <property type="entry name" value="Cro/C1-type_HTH"/>
</dbReference>
<protein>
    <submittedName>
        <fullName evidence="3">Helix-turn-helix domain protein</fullName>
    </submittedName>
</protein>
<dbReference type="PANTHER" id="PTHR46797">
    <property type="entry name" value="HTH-TYPE TRANSCRIPTIONAL REGULATOR"/>
    <property type="match status" value="1"/>
</dbReference>
<dbReference type="eggNOG" id="COG1396">
    <property type="taxonomic scope" value="Bacteria"/>
</dbReference>
<dbReference type="EMBL" id="CP002159">
    <property type="protein sequence ID" value="ADL55841.1"/>
    <property type="molecule type" value="Genomic_DNA"/>
</dbReference>
<feature type="domain" description="HTH cro/C1-type" evidence="2">
    <location>
        <begin position="15"/>
        <end position="69"/>
    </location>
</feature>
<dbReference type="STRING" id="395494.Galf_1831"/>